<keyword evidence="1" id="KW-0732">Signal</keyword>
<feature type="signal peptide" evidence="1">
    <location>
        <begin position="1"/>
        <end position="20"/>
    </location>
</feature>
<feature type="chain" id="PRO_5046026296" evidence="1">
    <location>
        <begin position="21"/>
        <end position="337"/>
    </location>
</feature>
<dbReference type="Pfam" id="PF11735">
    <property type="entry name" value="CAP59_mtransfer"/>
    <property type="match status" value="1"/>
</dbReference>
<evidence type="ECO:0000256" key="1">
    <source>
        <dbReference type="SAM" id="SignalP"/>
    </source>
</evidence>
<keyword evidence="3" id="KW-1185">Reference proteome</keyword>
<dbReference type="PANTHER" id="PTHR34144:SF7">
    <property type="entry name" value="EXPORT PROTEIN (CAP59), PUTATIVE (AFU_ORTHOLOGUE AFUA_7G05020)-RELATED"/>
    <property type="match status" value="1"/>
</dbReference>
<comment type="caution">
    <text evidence="2">The sequence shown here is derived from an EMBL/GenBank/DDBJ whole genome shotgun (WGS) entry which is preliminary data.</text>
</comment>
<sequence length="337" mass="37542">MPHYITQLLLSVVSLTPGDTFVSLYESGSTDATGAWLQLVDALLALLEVPRQIVTNGFARPEGTDRIEFLAKMRNLVSAPMQQMPDLSAPAWPADRLVFVNDVFFCAGDLMRLLQHEDTDMACGMDFIGWKSPPSTNDIQPYGPYGPPLSVVHEPQQLQFYDFWVARDVDGLPLSNVKPFVHHGYSLQRLEQGLPFPVASCWNGMVSMNAAPFTFHSARFRKAGMGECRECEAALLCRDFLRLGYSKFVVDPGVRLAYTADVARQRYTKKVDIPLAPWANVTLAGPVDFGYAPQKFHMTCCNKDADSDNVDFSQCAPEAVVYEREMQPAIRVNSAVF</sequence>
<dbReference type="EMBL" id="CAXHTA020000004">
    <property type="protein sequence ID" value="CAL5220938.1"/>
    <property type="molecule type" value="Genomic_DNA"/>
</dbReference>
<accession>A0ABP1FLV2</accession>
<organism evidence="2 3">
    <name type="scientific">Coccomyxa viridis</name>
    <dbReference type="NCBI Taxonomy" id="1274662"/>
    <lineage>
        <taxon>Eukaryota</taxon>
        <taxon>Viridiplantae</taxon>
        <taxon>Chlorophyta</taxon>
        <taxon>core chlorophytes</taxon>
        <taxon>Trebouxiophyceae</taxon>
        <taxon>Trebouxiophyceae incertae sedis</taxon>
        <taxon>Coccomyxaceae</taxon>
        <taxon>Coccomyxa</taxon>
    </lineage>
</organism>
<reference evidence="2 3" key="1">
    <citation type="submission" date="2024-06" db="EMBL/GenBank/DDBJ databases">
        <authorList>
            <person name="Kraege A."/>
            <person name="Thomma B."/>
        </authorList>
    </citation>
    <scope>NUCLEOTIDE SEQUENCE [LARGE SCALE GENOMIC DNA]</scope>
</reference>
<evidence type="ECO:0000313" key="2">
    <source>
        <dbReference type="EMBL" id="CAL5220938.1"/>
    </source>
</evidence>
<gene>
    <name evidence="2" type="primary">g3037</name>
    <name evidence="2" type="ORF">VP750_LOCUS2597</name>
</gene>
<evidence type="ECO:0000313" key="3">
    <source>
        <dbReference type="Proteomes" id="UP001497392"/>
    </source>
</evidence>
<protein>
    <submittedName>
        <fullName evidence="2">G3037 protein</fullName>
    </submittedName>
</protein>
<proteinExistence type="predicted"/>
<dbReference type="PANTHER" id="PTHR34144">
    <property type="entry name" value="CHROMOSOME 8, WHOLE GENOME SHOTGUN SEQUENCE"/>
    <property type="match status" value="1"/>
</dbReference>
<name>A0ABP1FLV2_9CHLO</name>
<dbReference type="InterPro" id="IPR021047">
    <property type="entry name" value="Mannosyltransferase_CMT1"/>
</dbReference>
<dbReference type="Proteomes" id="UP001497392">
    <property type="component" value="Unassembled WGS sequence"/>
</dbReference>